<keyword evidence="3" id="KW-0862">Zinc</keyword>
<feature type="region of interest" description="Disordered" evidence="5">
    <location>
        <begin position="316"/>
        <end position="349"/>
    </location>
</feature>
<organism evidence="7 8">
    <name type="scientific">Ceutorhynchus assimilis</name>
    <name type="common">cabbage seed weevil</name>
    <dbReference type="NCBI Taxonomy" id="467358"/>
    <lineage>
        <taxon>Eukaryota</taxon>
        <taxon>Metazoa</taxon>
        <taxon>Ecdysozoa</taxon>
        <taxon>Arthropoda</taxon>
        <taxon>Hexapoda</taxon>
        <taxon>Insecta</taxon>
        <taxon>Pterygota</taxon>
        <taxon>Neoptera</taxon>
        <taxon>Endopterygota</taxon>
        <taxon>Coleoptera</taxon>
        <taxon>Polyphaga</taxon>
        <taxon>Cucujiformia</taxon>
        <taxon>Curculionidae</taxon>
        <taxon>Ceutorhynchinae</taxon>
        <taxon>Ceutorhynchus</taxon>
    </lineage>
</organism>
<feature type="region of interest" description="Disordered" evidence="5">
    <location>
        <begin position="433"/>
        <end position="469"/>
    </location>
</feature>
<dbReference type="InterPro" id="IPR001876">
    <property type="entry name" value="Znf_RanBP2"/>
</dbReference>
<feature type="compositionally biased region" description="Polar residues" evidence="5">
    <location>
        <begin position="446"/>
        <end position="457"/>
    </location>
</feature>
<dbReference type="SUPFAM" id="SSF90209">
    <property type="entry name" value="Ran binding protein zinc finger-like"/>
    <property type="match status" value="1"/>
</dbReference>
<dbReference type="PANTHER" id="PTHR15326">
    <property type="entry name" value="SPERMATOGENESIS-ASSOCIATED PROTEIN 2/TAMOZHENNIC"/>
    <property type="match status" value="1"/>
</dbReference>
<keyword evidence="1" id="KW-0479">Metal-binding</keyword>
<feature type="compositionally biased region" description="Basic and acidic residues" evidence="5">
    <location>
        <begin position="386"/>
        <end position="397"/>
    </location>
</feature>
<keyword evidence="2 4" id="KW-0863">Zinc-finger</keyword>
<dbReference type="GO" id="GO:0005737">
    <property type="term" value="C:cytoplasm"/>
    <property type="evidence" value="ECO:0007669"/>
    <property type="project" value="TreeGrafter"/>
</dbReference>
<dbReference type="EMBL" id="OU892279">
    <property type="protein sequence ID" value="CAG9766438.1"/>
    <property type="molecule type" value="Genomic_DNA"/>
</dbReference>
<dbReference type="Gene3D" id="2.30.30.380">
    <property type="entry name" value="Zn-finger domain of Sec23/24"/>
    <property type="match status" value="1"/>
</dbReference>
<dbReference type="InterPro" id="IPR036443">
    <property type="entry name" value="Znf_RanBP2_sf"/>
</dbReference>
<proteinExistence type="predicted"/>
<evidence type="ECO:0000313" key="7">
    <source>
        <dbReference type="EMBL" id="CAG9766438.1"/>
    </source>
</evidence>
<dbReference type="Pfam" id="PF21388">
    <property type="entry name" value="SPATA2_PUB-like"/>
    <property type="match status" value="1"/>
</dbReference>
<dbReference type="PROSITE" id="PS01358">
    <property type="entry name" value="ZF_RANBP2_1"/>
    <property type="match status" value="1"/>
</dbReference>
<protein>
    <recommendedName>
        <fullName evidence="6">RanBP2-type domain-containing protein</fullName>
    </recommendedName>
</protein>
<evidence type="ECO:0000313" key="8">
    <source>
        <dbReference type="Proteomes" id="UP001152799"/>
    </source>
</evidence>
<evidence type="ECO:0000256" key="4">
    <source>
        <dbReference type="PROSITE-ProRule" id="PRU00322"/>
    </source>
</evidence>
<evidence type="ECO:0000259" key="6">
    <source>
        <dbReference type="PROSITE" id="PS50199"/>
    </source>
</evidence>
<dbReference type="Gene3D" id="1.20.58.2190">
    <property type="match status" value="1"/>
</dbReference>
<feature type="region of interest" description="Disordered" evidence="5">
    <location>
        <begin position="382"/>
        <end position="404"/>
    </location>
</feature>
<accession>A0A9N9MK67</accession>
<feature type="domain" description="RanBP2-type" evidence="6">
    <location>
        <begin position="507"/>
        <end position="536"/>
    </location>
</feature>
<dbReference type="Proteomes" id="UP001152799">
    <property type="component" value="Chromosome 3"/>
</dbReference>
<keyword evidence="8" id="KW-1185">Reference proteome</keyword>
<evidence type="ECO:0000256" key="3">
    <source>
        <dbReference type="ARBA" id="ARBA00022833"/>
    </source>
</evidence>
<dbReference type="OrthoDB" id="9837000at2759"/>
<dbReference type="InterPro" id="IPR048839">
    <property type="entry name" value="SPATA2_PUB-like"/>
</dbReference>
<dbReference type="AlphaFoldDB" id="A0A9N9MK67"/>
<gene>
    <name evidence="7" type="ORF">CEUTPL_LOCUS7022</name>
</gene>
<reference evidence="7" key="1">
    <citation type="submission" date="2022-01" db="EMBL/GenBank/DDBJ databases">
        <authorList>
            <person name="King R."/>
        </authorList>
    </citation>
    <scope>NUCLEOTIDE SEQUENCE</scope>
</reference>
<dbReference type="PROSITE" id="PS50199">
    <property type="entry name" value="ZF_RANBP2_2"/>
    <property type="match status" value="1"/>
</dbReference>
<dbReference type="GO" id="GO:0008270">
    <property type="term" value="F:zinc ion binding"/>
    <property type="evidence" value="ECO:0007669"/>
    <property type="project" value="UniProtKB-KW"/>
</dbReference>
<evidence type="ECO:0000256" key="5">
    <source>
        <dbReference type="SAM" id="MobiDB-lite"/>
    </source>
</evidence>
<dbReference type="PANTHER" id="PTHR15326:SF2">
    <property type="entry name" value="PROTEIN TAMOZHENNIC"/>
    <property type="match status" value="1"/>
</dbReference>
<dbReference type="SMART" id="SM00547">
    <property type="entry name" value="ZnF_RBZ"/>
    <property type="match status" value="2"/>
</dbReference>
<evidence type="ECO:0000256" key="1">
    <source>
        <dbReference type="ARBA" id="ARBA00022723"/>
    </source>
</evidence>
<name>A0A9N9MK67_9CUCU</name>
<sequence>MVIMEQETYYNQDKFQELWLKIDKLHLSYLEMDESPDKIRHREKLEDCIADFLITAQHRDKFVFTETEDVLYRSAAFKKDFSGYKAATGWNALQMYAANLLTQPWRKEYRHVKTYCGFYKHQIEANLIGAETMFGMMGYKHVGNGVLVLEGPICPDRVSNVSRDCLVAYMECQILKHIWEDISPLFTISWLDVLENRVYCPGTIEQCVENIKHKFTTKQFPPVRTPRMEPYENRFATNNQPPGNYMNHHNHAPPQYCLQPPHTNGCPNNYATYGYSVPQMKPILTPNGYFYPTMPVAYPVPTGQLIELESRNGSTYDVVDEATPSRSRRSRLSSNEAEELSKNGVQENNKLETDEDWDYVYRNLERKGYTKDLGERGDLLGLSVSDKQRKQSKEPKKVKSTNLDEAMNSFSINERPMKMTEALEQLDKKVSIEKSQAQAKERRHSQGSSYENVTSNEAVKGKPQNAPITVQPKLSPKEIIYKIESPVNTELKKVKEKEKIALAASLSSSKWQCKSCTYLNDGAKEICEMCSKSRHMGQEQPMEVGGPECSKCTLVNPRTAKTCQACNSSLKNSPTYI</sequence>
<evidence type="ECO:0000256" key="2">
    <source>
        <dbReference type="ARBA" id="ARBA00022771"/>
    </source>
</evidence>